<evidence type="ECO:0000313" key="1">
    <source>
        <dbReference type="EMBL" id="AJI59163.1"/>
    </source>
</evidence>
<dbReference type="Proteomes" id="UP000031874">
    <property type="component" value="Chromosome"/>
</dbReference>
<dbReference type="EMBL" id="CP009694">
    <property type="protein sequence ID" value="AJI59163.1"/>
    <property type="molecule type" value="Genomic_DNA"/>
</dbReference>
<proteinExistence type="predicted"/>
<organism evidence="1 2">
    <name type="scientific">Francisella tularensis subsp. holarctica (strain LVS)</name>
    <dbReference type="NCBI Taxonomy" id="376619"/>
    <lineage>
        <taxon>Bacteria</taxon>
        <taxon>Pseudomonadati</taxon>
        <taxon>Pseudomonadota</taxon>
        <taxon>Gammaproteobacteria</taxon>
        <taxon>Thiotrichales</taxon>
        <taxon>Francisellaceae</taxon>
        <taxon>Francisella</taxon>
    </lineage>
</organism>
<evidence type="ECO:0000313" key="2">
    <source>
        <dbReference type="Proteomes" id="UP000031874"/>
    </source>
</evidence>
<dbReference type="AlphaFoldDB" id="A0AAI8FT42"/>
<reference evidence="1 2" key="1">
    <citation type="journal article" date="2015" name="Genome Announc.">
        <title>Genome sequencing of 18 francisella strains to aid in assay development and testing.</title>
        <authorList>
            <person name="Johnson S.L."/>
            <person name="Daligault H.E."/>
            <person name="Davenport K.W."/>
            <person name="Coyne S.R."/>
            <person name="Frey K.G."/>
            <person name="Koroleva G.I."/>
            <person name="Broomall S.M."/>
            <person name="Bishop-Lilly K.A."/>
            <person name="Bruce D.C."/>
            <person name="Chertkov O."/>
            <person name="Freitas T."/>
            <person name="Jaissle J."/>
            <person name="Ladner J.T."/>
            <person name="Rosenzweig C.N."/>
            <person name="Gibbons H.S."/>
            <person name="Palacios G.F."/>
            <person name="Redden C.L."/>
            <person name="Xu Y."/>
            <person name="Minogue T.D."/>
            <person name="Chain P.S."/>
        </authorList>
    </citation>
    <scope>NUCLEOTIDE SEQUENCE [LARGE SCALE GENOMIC DNA]</scope>
    <source>
        <strain evidence="1 2">LVS</strain>
    </source>
</reference>
<protein>
    <submittedName>
        <fullName evidence="1">Chitin binding domain protein</fullName>
    </submittedName>
</protein>
<name>A0AAI8FT42_FRATH</name>
<gene>
    <name evidence="1" type="ORF">AW21_209</name>
</gene>
<sequence length="36" mass="3902">MKLNKITLLTGLALLVSSEAYSHGYVESPAFSCIIM</sequence>
<accession>A0AAI8FT42</accession>